<evidence type="ECO:0000313" key="6">
    <source>
        <dbReference type="Proteomes" id="UP000283509"/>
    </source>
</evidence>
<gene>
    <name evidence="5" type="ORF">C7M84_012387</name>
</gene>
<dbReference type="STRING" id="6689.A0A423SZG9"/>
<evidence type="ECO:0000256" key="1">
    <source>
        <dbReference type="ARBA" id="ARBA00008954"/>
    </source>
</evidence>
<name>A0A423SZG9_PENVA</name>
<protein>
    <submittedName>
        <fullName evidence="5">Putative 5-phosphohydroxy-L-lysine phospho-lyase isoform X5</fullName>
    </submittedName>
</protein>
<proteinExistence type="inferred from homology"/>
<feature type="chain" id="PRO_5019511733" evidence="4">
    <location>
        <begin position="17"/>
        <end position="315"/>
    </location>
</feature>
<dbReference type="InterPro" id="IPR005814">
    <property type="entry name" value="Aminotrans_3"/>
</dbReference>
<dbReference type="Pfam" id="PF00202">
    <property type="entry name" value="Aminotran_3"/>
    <property type="match status" value="1"/>
</dbReference>
<dbReference type="OrthoDB" id="10261433at2759"/>
<sequence length="315" mass="35150">MVLIAFHLSTVGHCHPAVVDAVAGTVGSLMNPCGWDFDYGDIRYPKDLQSYLPDNLNTFLFCNSGSEAVDLAVQLARLYTRGNDVLVVDNAFHGSIDSVHHLSPKVSKANNISSVDWVHVIAMPDLYRGPYQGDDPLAIKKYIANTRDMLEKVRLNGRKISCFIAEPMLTIPGDVRGRGLLFGVEVVWNKQSKKPAKEIAEQIVNRMKQENIILANEGDHRNVLMIMPPMCFTQENAVLLIEKLDKVFTESYSQRPARDLVISVSSLNQNVQAIPSVSDGRLGIIQPQEEDDELIAASRDTMDLEYAQHCYHDLD</sequence>
<dbReference type="Gene3D" id="3.90.1150.10">
    <property type="entry name" value="Aspartate Aminotransferase, domain 1"/>
    <property type="match status" value="1"/>
</dbReference>
<accession>A0A423SZG9</accession>
<dbReference type="EMBL" id="QCYY01002566">
    <property type="protein sequence ID" value="ROT69408.1"/>
    <property type="molecule type" value="Genomic_DNA"/>
</dbReference>
<dbReference type="InterPro" id="IPR015422">
    <property type="entry name" value="PyrdxlP-dep_Trfase_small"/>
</dbReference>
<keyword evidence="5" id="KW-0456">Lyase</keyword>
<evidence type="ECO:0000256" key="3">
    <source>
        <dbReference type="RuleBase" id="RU003560"/>
    </source>
</evidence>
<comment type="similarity">
    <text evidence="1 3">Belongs to the class-III pyridoxal-phosphate-dependent aminotransferase family.</text>
</comment>
<dbReference type="GO" id="GO:0008483">
    <property type="term" value="F:transaminase activity"/>
    <property type="evidence" value="ECO:0007669"/>
    <property type="project" value="InterPro"/>
</dbReference>
<feature type="signal peptide" evidence="4">
    <location>
        <begin position="1"/>
        <end position="16"/>
    </location>
</feature>
<dbReference type="GO" id="GO:0016829">
    <property type="term" value="F:lyase activity"/>
    <property type="evidence" value="ECO:0007669"/>
    <property type="project" value="UniProtKB-KW"/>
</dbReference>
<keyword evidence="6" id="KW-1185">Reference proteome</keyword>
<reference evidence="5 6" key="2">
    <citation type="submission" date="2019-01" db="EMBL/GenBank/DDBJ databases">
        <title>The decoding of complex shrimp genome reveals the adaptation for benthos swimmer, frequently molting mechanism and breeding impact on genome.</title>
        <authorList>
            <person name="Sun Y."/>
            <person name="Gao Y."/>
            <person name="Yu Y."/>
        </authorList>
    </citation>
    <scope>NUCLEOTIDE SEQUENCE [LARGE SCALE GENOMIC DNA]</scope>
    <source>
        <tissue evidence="5">Muscle</tissue>
    </source>
</reference>
<dbReference type="Proteomes" id="UP000283509">
    <property type="component" value="Unassembled WGS sequence"/>
</dbReference>
<dbReference type="PANTHER" id="PTHR45688:SF13">
    <property type="entry name" value="ALANINE--GLYOXYLATE AMINOTRANSFERASE 2-LIKE"/>
    <property type="match status" value="1"/>
</dbReference>
<evidence type="ECO:0000256" key="2">
    <source>
        <dbReference type="ARBA" id="ARBA00022898"/>
    </source>
</evidence>
<evidence type="ECO:0000313" key="5">
    <source>
        <dbReference type="EMBL" id="ROT69408.1"/>
    </source>
</evidence>
<keyword evidence="4" id="KW-0732">Signal</keyword>
<reference evidence="5 6" key="1">
    <citation type="submission" date="2018-04" db="EMBL/GenBank/DDBJ databases">
        <authorList>
            <person name="Zhang X."/>
            <person name="Yuan J."/>
            <person name="Li F."/>
            <person name="Xiang J."/>
        </authorList>
    </citation>
    <scope>NUCLEOTIDE SEQUENCE [LARGE SCALE GENOMIC DNA]</scope>
    <source>
        <tissue evidence="5">Muscle</tissue>
    </source>
</reference>
<dbReference type="InterPro" id="IPR015421">
    <property type="entry name" value="PyrdxlP-dep_Trfase_major"/>
</dbReference>
<comment type="caution">
    <text evidence="5">The sequence shown here is derived from an EMBL/GenBank/DDBJ whole genome shotgun (WGS) entry which is preliminary data.</text>
</comment>
<dbReference type="InterPro" id="IPR015424">
    <property type="entry name" value="PyrdxlP-dep_Trfase"/>
</dbReference>
<dbReference type="SUPFAM" id="SSF53383">
    <property type="entry name" value="PLP-dependent transferases"/>
    <property type="match status" value="1"/>
</dbReference>
<organism evidence="5 6">
    <name type="scientific">Penaeus vannamei</name>
    <name type="common">Whiteleg shrimp</name>
    <name type="synonym">Litopenaeus vannamei</name>
    <dbReference type="NCBI Taxonomy" id="6689"/>
    <lineage>
        <taxon>Eukaryota</taxon>
        <taxon>Metazoa</taxon>
        <taxon>Ecdysozoa</taxon>
        <taxon>Arthropoda</taxon>
        <taxon>Crustacea</taxon>
        <taxon>Multicrustacea</taxon>
        <taxon>Malacostraca</taxon>
        <taxon>Eumalacostraca</taxon>
        <taxon>Eucarida</taxon>
        <taxon>Decapoda</taxon>
        <taxon>Dendrobranchiata</taxon>
        <taxon>Penaeoidea</taxon>
        <taxon>Penaeidae</taxon>
        <taxon>Penaeus</taxon>
    </lineage>
</organism>
<dbReference type="GO" id="GO:0030170">
    <property type="term" value="F:pyridoxal phosphate binding"/>
    <property type="evidence" value="ECO:0007669"/>
    <property type="project" value="InterPro"/>
</dbReference>
<evidence type="ECO:0000256" key="4">
    <source>
        <dbReference type="SAM" id="SignalP"/>
    </source>
</evidence>
<dbReference type="GO" id="GO:0005739">
    <property type="term" value="C:mitochondrion"/>
    <property type="evidence" value="ECO:0007669"/>
    <property type="project" value="TreeGrafter"/>
</dbReference>
<keyword evidence="2 3" id="KW-0663">Pyridoxal phosphate</keyword>
<dbReference type="Gene3D" id="3.40.640.10">
    <property type="entry name" value="Type I PLP-dependent aspartate aminotransferase-like (Major domain)"/>
    <property type="match status" value="1"/>
</dbReference>
<dbReference type="PANTHER" id="PTHR45688">
    <property type="match status" value="1"/>
</dbReference>
<dbReference type="AlphaFoldDB" id="A0A423SZG9"/>